<proteinExistence type="predicted"/>
<accession>A0A1G4B6J2</accession>
<evidence type="ECO:0000313" key="2">
    <source>
        <dbReference type="EMBL" id="OHE97031.1"/>
    </source>
</evidence>
<dbReference type="Proteomes" id="UP000176998">
    <property type="component" value="Unassembled WGS sequence"/>
</dbReference>
<reference evidence="2 3" key="1">
    <citation type="submission" date="2016-09" db="EMBL/GenBank/DDBJ databases">
        <authorList>
            <person name="Capua I."/>
            <person name="De Benedictis P."/>
            <person name="Joannis T."/>
            <person name="Lombin L.H."/>
            <person name="Cattoli G."/>
        </authorList>
    </citation>
    <scope>NUCLEOTIDE SEQUENCE [LARGE SCALE GENOMIC DNA]</scope>
    <source>
        <strain evidence="2 3">IMI 309357</strain>
    </source>
</reference>
<dbReference type="InterPro" id="IPR013752">
    <property type="entry name" value="KPA_reductase"/>
</dbReference>
<dbReference type="RefSeq" id="XP_022474187.1">
    <property type="nucleotide sequence ID" value="XM_022619275.1"/>
</dbReference>
<evidence type="ECO:0000259" key="1">
    <source>
        <dbReference type="Pfam" id="PF08546"/>
    </source>
</evidence>
<comment type="caution">
    <text evidence="2">The sequence shown here is derived from an EMBL/GenBank/DDBJ whole genome shotgun (WGS) entry which is preliminary data.</text>
</comment>
<evidence type="ECO:0000313" key="3">
    <source>
        <dbReference type="Proteomes" id="UP000176998"/>
    </source>
</evidence>
<dbReference type="AlphaFoldDB" id="A0A1G4B6J2"/>
<dbReference type="Pfam" id="PF08546">
    <property type="entry name" value="ApbA_C"/>
    <property type="match status" value="1"/>
</dbReference>
<sequence length="142" mass="15782">MFQIPQKQPNLLHISASAHPNLDPEEQQQAAKRFVEVYSAGGKTICLYAQDVGFDWWYKFVFNASFNPICALTGLNASELLLTAAAAAGHDISPDVIEENIQLNPTVENIKPTFETIIYFGNRTFGSLICRSRAHIEVALLE</sequence>
<dbReference type="OrthoDB" id="3609at2759"/>
<dbReference type="GeneID" id="34560785"/>
<keyword evidence="3" id="KW-1185">Reference proteome</keyword>
<dbReference type="InterPro" id="IPR008927">
    <property type="entry name" value="6-PGluconate_DH-like_C_sf"/>
</dbReference>
<organism evidence="2 3">
    <name type="scientific">Colletotrichum orchidophilum</name>
    <dbReference type="NCBI Taxonomy" id="1209926"/>
    <lineage>
        <taxon>Eukaryota</taxon>
        <taxon>Fungi</taxon>
        <taxon>Dikarya</taxon>
        <taxon>Ascomycota</taxon>
        <taxon>Pezizomycotina</taxon>
        <taxon>Sordariomycetes</taxon>
        <taxon>Hypocreomycetidae</taxon>
        <taxon>Glomerellales</taxon>
        <taxon>Glomerellaceae</taxon>
        <taxon>Colletotrichum</taxon>
    </lineage>
</organism>
<dbReference type="InterPro" id="IPR013328">
    <property type="entry name" value="6PGD_dom2"/>
</dbReference>
<name>A0A1G4B6J2_9PEZI</name>
<protein>
    <recommendedName>
        <fullName evidence="1">Ketopantoate reductase C-terminal domain-containing protein</fullName>
    </recommendedName>
</protein>
<feature type="domain" description="Ketopantoate reductase C-terminal" evidence="1">
    <location>
        <begin position="56"/>
        <end position="99"/>
    </location>
</feature>
<dbReference type="STRING" id="1209926.A0A1G4B6J2"/>
<dbReference type="Gene3D" id="1.10.1040.10">
    <property type="entry name" value="N-(1-d-carboxylethyl)-l-norvaline Dehydrogenase, domain 2"/>
    <property type="match status" value="1"/>
</dbReference>
<dbReference type="EMBL" id="MJBS01000062">
    <property type="protein sequence ID" value="OHE97031.1"/>
    <property type="molecule type" value="Genomic_DNA"/>
</dbReference>
<dbReference type="SUPFAM" id="SSF48179">
    <property type="entry name" value="6-phosphogluconate dehydrogenase C-terminal domain-like"/>
    <property type="match status" value="1"/>
</dbReference>
<gene>
    <name evidence="2" type="ORF">CORC01_07640</name>
</gene>